<sequence>MSSQNKPSVSSDRESSLKKNFRPINLSYRDGCMGLLEELNYCRDSTWYLPWKCMEERHAYEKCEYQAFKERIERLEELEKHGKDR</sequence>
<evidence type="ECO:0000256" key="10">
    <source>
        <dbReference type="ARBA" id="ARBA00023128"/>
    </source>
</evidence>
<comment type="function">
    <text evidence="1">Accessory subunit of the mitochondrial membrane respiratory chain NADH dehydrogenase (Complex I), that is believed not to be involved in catalysis. Complex I functions in the transfer of electrons from NADH to the respiratory chain. The immediate electron acceptor for the enzyme is believed to be ubiquinone.</text>
</comment>
<evidence type="ECO:0000256" key="12">
    <source>
        <dbReference type="ARBA" id="ARBA00023157"/>
    </source>
</evidence>
<keyword evidence="7" id="KW-0679">Respiratory chain</keyword>
<evidence type="ECO:0000313" key="14">
    <source>
        <dbReference type="Proteomes" id="UP000663699"/>
    </source>
</evidence>
<protein>
    <recommendedName>
        <fullName evidence="5">NADH dehydrogenase [ubiquinone] 1 beta subcomplex subunit 7</fullName>
    </recommendedName>
</protein>
<dbReference type="Proteomes" id="UP000663699">
    <property type="component" value="Chromosome 6"/>
</dbReference>
<comment type="subcellular location">
    <subcellularLocation>
        <location evidence="3">Mitochondrion inner membrane</location>
        <topology evidence="3">Peripheral membrane protein</topology>
    </subcellularLocation>
    <subcellularLocation>
        <location evidence="2">Mitochondrion intermembrane space</location>
    </subcellularLocation>
</comment>
<keyword evidence="6" id="KW-0813">Transport</keyword>
<dbReference type="AlphaFoldDB" id="A0A899G1L6"/>
<dbReference type="GO" id="GO:0005743">
    <property type="term" value="C:mitochondrial inner membrane"/>
    <property type="evidence" value="ECO:0007669"/>
    <property type="project" value="UniProtKB-SubCell"/>
</dbReference>
<dbReference type="EMBL" id="CP054537">
    <property type="protein sequence ID" value="QSL65369.1"/>
    <property type="molecule type" value="Genomic_DNA"/>
</dbReference>
<evidence type="ECO:0000256" key="5">
    <source>
        <dbReference type="ARBA" id="ARBA00018677"/>
    </source>
</evidence>
<dbReference type="InterPro" id="IPR008698">
    <property type="entry name" value="NDUB7"/>
</dbReference>
<evidence type="ECO:0000256" key="6">
    <source>
        <dbReference type="ARBA" id="ARBA00022448"/>
    </source>
</evidence>
<evidence type="ECO:0000256" key="1">
    <source>
        <dbReference type="ARBA" id="ARBA00003195"/>
    </source>
</evidence>
<evidence type="ECO:0000256" key="4">
    <source>
        <dbReference type="ARBA" id="ARBA00008006"/>
    </source>
</evidence>
<keyword evidence="11" id="KW-0472">Membrane</keyword>
<name>A0A899G1L6_9ASCO</name>
<gene>
    <name evidence="13" type="ORF">MERGE_002679</name>
</gene>
<evidence type="ECO:0000256" key="7">
    <source>
        <dbReference type="ARBA" id="ARBA00022660"/>
    </source>
</evidence>
<dbReference type="PANTHER" id="PTHR20900">
    <property type="entry name" value="NADH:UBIQUINONE OXIDOREDUCTASE B18-LIKE SUBUNIT"/>
    <property type="match status" value="1"/>
</dbReference>
<dbReference type="PANTHER" id="PTHR20900:SF0">
    <property type="entry name" value="NADH DEHYDROGENASE [UBIQUINONE] 1 BETA SUBCOMPLEX SUBUNIT 7"/>
    <property type="match status" value="1"/>
</dbReference>
<dbReference type="GO" id="GO:0005758">
    <property type="term" value="C:mitochondrial intermembrane space"/>
    <property type="evidence" value="ECO:0007669"/>
    <property type="project" value="UniProtKB-SubCell"/>
</dbReference>
<dbReference type="PROSITE" id="PS51808">
    <property type="entry name" value="CHCH"/>
    <property type="match status" value="1"/>
</dbReference>
<keyword evidence="9" id="KW-0249">Electron transport</keyword>
<keyword evidence="10" id="KW-0496">Mitochondrion</keyword>
<comment type="similarity">
    <text evidence="4">Belongs to the complex I NDUFB7 subunit family.</text>
</comment>
<evidence type="ECO:0000313" key="13">
    <source>
        <dbReference type="EMBL" id="QSL65369.1"/>
    </source>
</evidence>
<evidence type="ECO:0000256" key="11">
    <source>
        <dbReference type="ARBA" id="ARBA00023136"/>
    </source>
</evidence>
<keyword evidence="8" id="KW-0999">Mitochondrion inner membrane</keyword>
<organism evidence="13 14">
    <name type="scientific">Pneumocystis wakefieldiae</name>
    <dbReference type="NCBI Taxonomy" id="38082"/>
    <lineage>
        <taxon>Eukaryota</taxon>
        <taxon>Fungi</taxon>
        <taxon>Dikarya</taxon>
        <taxon>Ascomycota</taxon>
        <taxon>Taphrinomycotina</taxon>
        <taxon>Pneumocystomycetes</taxon>
        <taxon>Pneumocystaceae</taxon>
        <taxon>Pneumocystis</taxon>
    </lineage>
</organism>
<dbReference type="Pfam" id="PF05676">
    <property type="entry name" value="NDUF_B7"/>
    <property type="match status" value="1"/>
</dbReference>
<evidence type="ECO:0000256" key="2">
    <source>
        <dbReference type="ARBA" id="ARBA00004569"/>
    </source>
</evidence>
<keyword evidence="14" id="KW-1185">Reference proteome</keyword>
<dbReference type="OrthoDB" id="268414at2759"/>
<proteinExistence type="inferred from homology"/>
<accession>A0A899G1L6</accession>
<keyword evidence="12" id="KW-1015">Disulfide bond</keyword>
<evidence type="ECO:0000256" key="8">
    <source>
        <dbReference type="ARBA" id="ARBA00022792"/>
    </source>
</evidence>
<evidence type="ECO:0000256" key="9">
    <source>
        <dbReference type="ARBA" id="ARBA00022982"/>
    </source>
</evidence>
<evidence type="ECO:0000256" key="3">
    <source>
        <dbReference type="ARBA" id="ARBA00004637"/>
    </source>
</evidence>
<reference evidence="13" key="1">
    <citation type="submission" date="2020-06" db="EMBL/GenBank/DDBJ databases">
        <title>Genomes of multiple members of Pneumocystis genus reveal paths to human pathogen Pneumocystis jirovecii.</title>
        <authorList>
            <person name="Cisse O.H."/>
            <person name="Ma L."/>
            <person name="Dekker J."/>
            <person name="Khil P."/>
            <person name="Jo J."/>
            <person name="Brenchley J."/>
            <person name="Blair R."/>
            <person name="Pahar B."/>
            <person name="Chabe M."/>
            <person name="Van Rompay K.A."/>
            <person name="Keesler R."/>
            <person name="Sukura A."/>
            <person name="Hirsch V."/>
            <person name="Kutty G."/>
            <person name="Liu Y."/>
            <person name="Peng L."/>
            <person name="Chen J."/>
            <person name="Song J."/>
            <person name="Weissenbacher-Lang C."/>
            <person name="Xu J."/>
            <person name="Upham N.S."/>
            <person name="Stajich J.E."/>
            <person name="Cuomo C.A."/>
            <person name="Cushion M.T."/>
            <person name="Kovacs J.A."/>
        </authorList>
    </citation>
    <scope>NUCLEOTIDE SEQUENCE</scope>
    <source>
        <strain evidence="13">2A</strain>
    </source>
</reference>